<evidence type="ECO:0000313" key="2">
    <source>
        <dbReference type="Proteomes" id="UP000549134"/>
    </source>
</evidence>
<name>A0A7Y8DTG6_PSETO</name>
<accession>A0A7Y8DTG6</accession>
<dbReference type="RefSeq" id="WP_177007978.1">
    <property type="nucleotide sequence ID" value="NZ_JACAQH010000023.1"/>
</dbReference>
<evidence type="ECO:0000313" key="1">
    <source>
        <dbReference type="EMBL" id="NWD38209.1"/>
    </source>
</evidence>
<proteinExistence type="predicted"/>
<comment type="caution">
    <text evidence="1">The sequence shown here is derived from an EMBL/GenBank/DDBJ whole genome shotgun (WGS) entry which is preliminary data.</text>
</comment>
<dbReference type="AlphaFoldDB" id="A0A7Y8DTG6"/>
<dbReference type="EMBL" id="JACAQK010000015">
    <property type="protein sequence ID" value="NWD38209.1"/>
    <property type="molecule type" value="Genomic_DNA"/>
</dbReference>
<dbReference type="Proteomes" id="UP000549134">
    <property type="component" value="Unassembled WGS sequence"/>
</dbReference>
<gene>
    <name evidence="1" type="ORF">HX787_20300</name>
</gene>
<sequence>MSVYEDIQDLFEKRESALSLQLHLLAKAAGDVAGGLRVYLGLPSPRWNYPDGKAGDAYVRLGLGQKSQFEEKPWMALSSQGGVVPFTLSVCIHTEDRTFRAFYFFSMSVRFCDDGYLFEIEGDRQQVISVDDVKSGNLAPIYDMIVAQLKAVLDPERILINN</sequence>
<protein>
    <submittedName>
        <fullName evidence="1">Uncharacterized protein</fullName>
    </submittedName>
</protein>
<reference evidence="1 2" key="1">
    <citation type="submission" date="2020-04" db="EMBL/GenBank/DDBJ databases">
        <title>Molecular characterization of pseudomonads from Agaricus bisporus reveal novel blotch 2 pathogens in Western Europe.</title>
        <authorList>
            <person name="Taparia T."/>
            <person name="Krijger M."/>
            <person name="Haynes E."/>
            <person name="Elpinstone J.G."/>
            <person name="Noble R."/>
            <person name="Van Der Wolf J."/>
        </authorList>
    </citation>
    <scope>NUCLEOTIDE SEQUENCE [LARGE SCALE GENOMIC DNA]</scope>
    <source>
        <strain evidence="1 2">IPO3746</strain>
    </source>
</reference>
<organism evidence="1 2">
    <name type="scientific">Pseudomonas tolaasii</name>
    <dbReference type="NCBI Taxonomy" id="29442"/>
    <lineage>
        <taxon>Bacteria</taxon>
        <taxon>Pseudomonadati</taxon>
        <taxon>Pseudomonadota</taxon>
        <taxon>Gammaproteobacteria</taxon>
        <taxon>Pseudomonadales</taxon>
        <taxon>Pseudomonadaceae</taxon>
        <taxon>Pseudomonas</taxon>
    </lineage>
</organism>